<keyword evidence="3" id="KW-0378">Hydrolase</keyword>
<keyword evidence="6" id="KW-0456">Lyase</keyword>
<feature type="binding site" evidence="9">
    <location>
        <position position="122"/>
    </location>
    <ligand>
        <name>L-glutamine</name>
        <dbReference type="ChEBI" id="CHEBI:58359"/>
    </ligand>
</feature>
<dbReference type="InterPro" id="IPR002161">
    <property type="entry name" value="PdxT/SNO"/>
</dbReference>
<gene>
    <name evidence="10" type="ORF">SmJEL517_g00990</name>
</gene>
<feature type="active site" description="Charge relay system" evidence="8">
    <location>
        <position position="195"/>
    </location>
</feature>
<dbReference type="InterPro" id="IPR029062">
    <property type="entry name" value="Class_I_gatase-like"/>
</dbReference>
<dbReference type="PANTHER" id="PTHR31559:SF0">
    <property type="entry name" value="PYRIDOXAL 5'-PHOSPHATE SYNTHASE SUBUNIT SNO1-RELATED"/>
    <property type="match status" value="1"/>
</dbReference>
<dbReference type="PANTHER" id="PTHR31559">
    <property type="entry name" value="PYRIDOXAL 5'-PHOSPHATE SYNTHASE SUBUNIT SNO"/>
    <property type="match status" value="1"/>
</dbReference>
<dbReference type="HAMAP" id="MF_01615">
    <property type="entry name" value="PdxT"/>
    <property type="match status" value="1"/>
</dbReference>
<evidence type="ECO:0000256" key="6">
    <source>
        <dbReference type="ARBA" id="ARBA00023239"/>
    </source>
</evidence>
<dbReference type="PIRSF" id="PIRSF005639">
    <property type="entry name" value="Glut_amidoT_SNO"/>
    <property type="match status" value="1"/>
</dbReference>
<name>A0A507CGP3_9FUNG</name>
<dbReference type="OrthoDB" id="2039at2759"/>
<dbReference type="GO" id="GO:0004359">
    <property type="term" value="F:glutaminase activity"/>
    <property type="evidence" value="ECO:0007669"/>
    <property type="project" value="UniProtKB-EC"/>
</dbReference>
<dbReference type="FunFam" id="3.40.50.880:FF:000041">
    <property type="entry name" value="Glutamine amidotransferase subunit pdxT, putative"/>
    <property type="match status" value="1"/>
</dbReference>
<protein>
    <recommendedName>
        <fullName evidence="2">glutaminase</fullName>
        <ecNumber evidence="2">3.5.1.2</ecNumber>
    </recommendedName>
</protein>
<evidence type="ECO:0000256" key="4">
    <source>
        <dbReference type="ARBA" id="ARBA00022898"/>
    </source>
</evidence>
<dbReference type="Proteomes" id="UP000319731">
    <property type="component" value="Unassembled WGS sequence"/>
</dbReference>
<dbReference type="SUPFAM" id="SSF52317">
    <property type="entry name" value="Class I glutamine amidotransferase-like"/>
    <property type="match status" value="1"/>
</dbReference>
<comment type="catalytic activity">
    <reaction evidence="7">
        <text>L-glutamine + H2O = L-glutamate + NH4(+)</text>
        <dbReference type="Rhea" id="RHEA:15889"/>
        <dbReference type="ChEBI" id="CHEBI:15377"/>
        <dbReference type="ChEBI" id="CHEBI:28938"/>
        <dbReference type="ChEBI" id="CHEBI:29985"/>
        <dbReference type="ChEBI" id="CHEBI:58359"/>
        <dbReference type="EC" id="3.5.1.2"/>
    </reaction>
</comment>
<feature type="binding site" evidence="9">
    <location>
        <begin position="154"/>
        <end position="155"/>
    </location>
    <ligand>
        <name>L-glutamine</name>
        <dbReference type="ChEBI" id="CHEBI:58359"/>
    </ligand>
</feature>
<dbReference type="PROSITE" id="PS01236">
    <property type="entry name" value="PDXT_SNO_1"/>
    <property type="match status" value="1"/>
</dbReference>
<dbReference type="Pfam" id="PF01174">
    <property type="entry name" value="SNO"/>
    <property type="match status" value="1"/>
</dbReference>
<evidence type="ECO:0000256" key="7">
    <source>
        <dbReference type="ARBA" id="ARBA00049534"/>
    </source>
</evidence>
<evidence type="ECO:0000256" key="2">
    <source>
        <dbReference type="ARBA" id="ARBA00012918"/>
    </source>
</evidence>
<dbReference type="CDD" id="cd01749">
    <property type="entry name" value="GATase1_PB"/>
    <property type="match status" value="1"/>
</dbReference>
<keyword evidence="11" id="KW-1185">Reference proteome</keyword>
<dbReference type="PROSITE" id="PS51273">
    <property type="entry name" value="GATASE_TYPE_1"/>
    <property type="match status" value="1"/>
</dbReference>
<dbReference type="EC" id="3.5.1.2" evidence="2"/>
<evidence type="ECO:0000256" key="8">
    <source>
        <dbReference type="PIRSR" id="PIRSR005639-1"/>
    </source>
</evidence>
<evidence type="ECO:0000256" key="9">
    <source>
        <dbReference type="PIRSR" id="PIRSR005639-2"/>
    </source>
</evidence>
<dbReference type="STRING" id="1806994.A0A507CGP3"/>
<dbReference type="EMBL" id="QEAO01000003">
    <property type="protein sequence ID" value="TPX37216.1"/>
    <property type="molecule type" value="Genomic_DNA"/>
</dbReference>
<dbReference type="GO" id="GO:1903600">
    <property type="term" value="C:glutaminase complex"/>
    <property type="evidence" value="ECO:0007669"/>
    <property type="project" value="TreeGrafter"/>
</dbReference>
<evidence type="ECO:0000313" key="11">
    <source>
        <dbReference type="Proteomes" id="UP000319731"/>
    </source>
</evidence>
<dbReference type="PROSITE" id="PS51130">
    <property type="entry name" value="PDXT_SNO_2"/>
    <property type="match status" value="1"/>
</dbReference>
<dbReference type="GO" id="GO:0042823">
    <property type="term" value="P:pyridoxal phosphate biosynthetic process"/>
    <property type="evidence" value="ECO:0007669"/>
    <property type="project" value="InterPro"/>
</dbReference>
<dbReference type="NCBIfam" id="TIGR03800">
    <property type="entry name" value="PLP_synth_Pdx2"/>
    <property type="match status" value="1"/>
</dbReference>
<dbReference type="InterPro" id="IPR021196">
    <property type="entry name" value="PdxT/SNO_CS"/>
</dbReference>
<comment type="similarity">
    <text evidence="1">Belongs to the glutaminase PdxT/SNO family.</text>
</comment>
<feature type="active site" description="Charge relay system" evidence="8">
    <location>
        <position position="193"/>
    </location>
</feature>
<organism evidence="10 11">
    <name type="scientific">Synchytrium microbalum</name>
    <dbReference type="NCBI Taxonomy" id="1806994"/>
    <lineage>
        <taxon>Eukaryota</taxon>
        <taxon>Fungi</taxon>
        <taxon>Fungi incertae sedis</taxon>
        <taxon>Chytridiomycota</taxon>
        <taxon>Chytridiomycota incertae sedis</taxon>
        <taxon>Chytridiomycetes</taxon>
        <taxon>Synchytriales</taxon>
        <taxon>Synchytriaceae</taxon>
        <taxon>Synchytrium</taxon>
    </lineage>
</organism>
<accession>A0A507CGP3</accession>
<evidence type="ECO:0000313" key="10">
    <source>
        <dbReference type="EMBL" id="TPX37216.1"/>
    </source>
</evidence>
<proteinExistence type="inferred from homology"/>
<dbReference type="AlphaFoldDB" id="A0A507CGP3"/>
<dbReference type="GO" id="GO:0016829">
    <property type="term" value="F:lyase activity"/>
    <property type="evidence" value="ECO:0007669"/>
    <property type="project" value="UniProtKB-KW"/>
</dbReference>
<dbReference type="Gene3D" id="3.40.50.880">
    <property type="match status" value="1"/>
</dbReference>
<evidence type="ECO:0000256" key="3">
    <source>
        <dbReference type="ARBA" id="ARBA00022801"/>
    </source>
</evidence>
<dbReference type="GeneID" id="42002215"/>
<dbReference type="GO" id="GO:0008614">
    <property type="term" value="P:pyridoxine metabolic process"/>
    <property type="evidence" value="ECO:0007669"/>
    <property type="project" value="TreeGrafter"/>
</dbReference>
<dbReference type="GO" id="GO:0005829">
    <property type="term" value="C:cytosol"/>
    <property type="evidence" value="ECO:0007669"/>
    <property type="project" value="TreeGrafter"/>
</dbReference>
<comment type="caution">
    <text evidence="10">The sequence shown here is derived from an EMBL/GenBank/DDBJ whole genome shotgun (WGS) entry which is preliminary data.</text>
</comment>
<evidence type="ECO:0000256" key="5">
    <source>
        <dbReference type="ARBA" id="ARBA00022962"/>
    </source>
</evidence>
<keyword evidence="4" id="KW-0663">Pyridoxal phosphate</keyword>
<reference evidence="10 11" key="1">
    <citation type="journal article" date="2019" name="Sci. Rep.">
        <title>Comparative genomics of chytrid fungi reveal insights into the obligate biotrophic and pathogenic lifestyle of Synchytrium endobioticum.</title>
        <authorList>
            <person name="van de Vossenberg B.T.L.H."/>
            <person name="Warris S."/>
            <person name="Nguyen H.D.T."/>
            <person name="van Gent-Pelzer M.P.E."/>
            <person name="Joly D.L."/>
            <person name="van de Geest H.C."/>
            <person name="Bonants P.J.M."/>
            <person name="Smith D.S."/>
            <person name="Levesque C.A."/>
            <person name="van der Lee T.A.J."/>
        </authorList>
    </citation>
    <scope>NUCLEOTIDE SEQUENCE [LARGE SCALE GENOMIC DNA]</scope>
    <source>
        <strain evidence="10 11">JEL517</strain>
    </source>
</reference>
<keyword evidence="5" id="KW-0315">Glutamine amidotransferase</keyword>
<feature type="active site" description="Nucleophile" evidence="8">
    <location>
        <position position="92"/>
    </location>
</feature>
<evidence type="ECO:0000256" key="1">
    <source>
        <dbReference type="ARBA" id="ARBA00008345"/>
    </source>
</evidence>
<dbReference type="RefSeq" id="XP_031027286.1">
    <property type="nucleotide sequence ID" value="XM_031166918.1"/>
</dbReference>
<feature type="binding site" evidence="9">
    <location>
        <begin position="59"/>
        <end position="61"/>
    </location>
    <ligand>
        <name>L-glutamine</name>
        <dbReference type="ChEBI" id="CHEBI:58359"/>
    </ligand>
</feature>
<sequence length="218" mass="23315">MGEVKPVRIGVLALQGAFAEHINLFNKLSTPAQPIQCIDIRTSTQLADTTLDALVLPGGESTTMAIVAEKSGLLDGLKSWSHQDVKPVWGTCAGMILLSNTALATKESGQPLIGGLDITIKRNAFGSQVDSFTADLDIGALSPEFTTPFPGVFIRAPVVESIVPAKGVDVLAKLDDGRIVAVRQGNIVATAFHPELTRDDRLHRYFIELVKESLDGKK</sequence>